<dbReference type="SUPFAM" id="SSF53098">
    <property type="entry name" value="Ribonuclease H-like"/>
    <property type="match status" value="1"/>
</dbReference>
<organism evidence="1 2">
    <name type="scientific">Paramuricea clavata</name>
    <name type="common">Red gorgonian</name>
    <name type="synonym">Violescent sea-whip</name>
    <dbReference type="NCBI Taxonomy" id="317549"/>
    <lineage>
        <taxon>Eukaryota</taxon>
        <taxon>Metazoa</taxon>
        <taxon>Cnidaria</taxon>
        <taxon>Anthozoa</taxon>
        <taxon>Octocorallia</taxon>
        <taxon>Malacalcyonacea</taxon>
        <taxon>Plexauridae</taxon>
        <taxon>Paramuricea</taxon>
    </lineage>
</organism>
<dbReference type="PROSITE" id="PS50994">
    <property type="entry name" value="INTEGRASE"/>
    <property type="match status" value="1"/>
</dbReference>
<dbReference type="PANTHER" id="PTHR47331">
    <property type="entry name" value="PHD-TYPE DOMAIN-CONTAINING PROTEIN"/>
    <property type="match status" value="1"/>
</dbReference>
<dbReference type="Proteomes" id="UP001152795">
    <property type="component" value="Unassembled WGS sequence"/>
</dbReference>
<dbReference type="InterPro" id="IPR040676">
    <property type="entry name" value="DUF5641"/>
</dbReference>
<dbReference type="OrthoDB" id="5982966at2759"/>
<dbReference type="GO" id="GO:0015074">
    <property type="term" value="P:DNA integration"/>
    <property type="evidence" value="ECO:0007669"/>
    <property type="project" value="InterPro"/>
</dbReference>
<dbReference type="Gene3D" id="3.30.420.10">
    <property type="entry name" value="Ribonuclease H-like superfamily/Ribonuclease H"/>
    <property type="match status" value="1"/>
</dbReference>
<comment type="caution">
    <text evidence="1">The sequence shown here is derived from an EMBL/GenBank/DDBJ whole genome shotgun (WGS) entry which is preliminary data.</text>
</comment>
<dbReference type="InterPro" id="IPR012337">
    <property type="entry name" value="RNaseH-like_sf"/>
</dbReference>
<name>A0A7D9KFG3_PARCT</name>
<accession>A0A7D9KFG3</accession>
<gene>
    <name evidence="1" type="ORF">PACLA_8A070682</name>
</gene>
<dbReference type="GO" id="GO:0003676">
    <property type="term" value="F:nucleic acid binding"/>
    <property type="evidence" value="ECO:0007669"/>
    <property type="project" value="InterPro"/>
</dbReference>
<reference evidence="1" key="1">
    <citation type="submission" date="2020-04" db="EMBL/GenBank/DDBJ databases">
        <authorList>
            <person name="Alioto T."/>
            <person name="Alioto T."/>
            <person name="Gomez Garrido J."/>
        </authorList>
    </citation>
    <scope>NUCLEOTIDE SEQUENCE</scope>
    <source>
        <strain evidence="1">A484AB</strain>
    </source>
</reference>
<evidence type="ECO:0000313" key="2">
    <source>
        <dbReference type="Proteomes" id="UP001152795"/>
    </source>
</evidence>
<evidence type="ECO:0000313" key="1">
    <source>
        <dbReference type="EMBL" id="CAB4044293.1"/>
    </source>
</evidence>
<protein>
    <submittedName>
        <fullName evidence="1">Pro-Pol poly</fullName>
    </submittedName>
</protein>
<sequence length="322" mass="37353">MARILEQYWVPRLRQLTRKVIKKCYDCRRFQAKAVLQPPPGMLPPDRTEGSRPFETIGVDFAGPIKYIKKRKEEGKAYILLYACSLARAVYLELMPCLDTQKFIESFKKFIARKGRPSKVYSYNAKTFVSAANWLRTAQNDEKLNEFLSKNRISWQFNLSRAPWWGGQFERLIGLVKRALHWFYIRARAGSMSHTRKGSTKACKKTSFTVKKGDVVIIQSDERSRGKWPLGVFDELYKGRDGVVRAVKRRAGKTYLERAVNHLYPLELSCDRTETKEPINLNPEAAPFRPRRDAAVTAQQRIKEVAEKNPGYRLIFRILLIT</sequence>
<dbReference type="EMBL" id="CACRXK020034488">
    <property type="protein sequence ID" value="CAB4044293.1"/>
    <property type="molecule type" value="Genomic_DNA"/>
</dbReference>
<proteinExistence type="predicted"/>
<dbReference type="Pfam" id="PF18701">
    <property type="entry name" value="DUF5641"/>
    <property type="match status" value="1"/>
</dbReference>
<keyword evidence="2" id="KW-1185">Reference proteome</keyword>
<dbReference type="InterPro" id="IPR001584">
    <property type="entry name" value="Integrase_cat-core"/>
</dbReference>
<dbReference type="AlphaFoldDB" id="A0A7D9KFG3"/>
<dbReference type="InterPro" id="IPR036397">
    <property type="entry name" value="RNaseH_sf"/>
</dbReference>